<dbReference type="InterPro" id="IPR000217">
    <property type="entry name" value="Tubulin"/>
</dbReference>
<evidence type="ECO:0000256" key="2">
    <source>
        <dbReference type="ARBA" id="ARBA00009636"/>
    </source>
</evidence>
<evidence type="ECO:0000256" key="1">
    <source>
        <dbReference type="ARBA" id="ARBA00001946"/>
    </source>
</evidence>
<dbReference type="Proteomes" id="UP001432027">
    <property type="component" value="Unassembled WGS sequence"/>
</dbReference>
<dbReference type="SMART" id="SM00865">
    <property type="entry name" value="Tubulin_C"/>
    <property type="match status" value="1"/>
</dbReference>
<proteinExistence type="inferred from homology"/>
<dbReference type="Gene3D" id="3.30.1330.20">
    <property type="entry name" value="Tubulin/FtsZ, C-terminal domain"/>
    <property type="match status" value="1"/>
</dbReference>
<evidence type="ECO:0000259" key="6">
    <source>
        <dbReference type="SMART" id="SM00864"/>
    </source>
</evidence>
<name>A0AAV5SKT4_9BILA</name>
<keyword evidence="4" id="KW-0547">Nucleotide-binding</keyword>
<comment type="caution">
    <text evidence="8">The sequence shown here is derived from an EMBL/GenBank/DDBJ whole genome shotgun (WGS) entry which is preliminary data.</text>
</comment>
<evidence type="ECO:0008006" key="10">
    <source>
        <dbReference type="Google" id="ProtNLM"/>
    </source>
</evidence>
<reference evidence="8" key="1">
    <citation type="submission" date="2023-10" db="EMBL/GenBank/DDBJ databases">
        <title>Genome assembly of Pristionchus species.</title>
        <authorList>
            <person name="Yoshida K."/>
            <person name="Sommer R.J."/>
        </authorList>
    </citation>
    <scope>NUCLEOTIDE SEQUENCE</scope>
    <source>
        <strain evidence="8">RS0144</strain>
    </source>
</reference>
<dbReference type="InterPro" id="IPR023123">
    <property type="entry name" value="Tubulin_C"/>
</dbReference>
<dbReference type="SUPFAM" id="SSF52490">
    <property type="entry name" value="Tubulin nucleotide-binding domain-like"/>
    <property type="match status" value="1"/>
</dbReference>
<dbReference type="GO" id="GO:0003924">
    <property type="term" value="F:GTPase activity"/>
    <property type="evidence" value="ECO:0007669"/>
    <property type="project" value="InterPro"/>
</dbReference>
<organism evidence="8 9">
    <name type="scientific">Pristionchus entomophagus</name>
    <dbReference type="NCBI Taxonomy" id="358040"/>
    <lineage>
        <taxon>Eukaryota</taxon>
        <taxon>Metazoa</taxon>
        <taxon>Ecdysozoa</taxon>
        <taxon>Nematoda</taxon>
        <taxon>Chromadorea</taxon>
        <taxon>Rhabditida</taxon>
        <taxon>Rhabditina</taxon>
        <taxon>Diplogasteromorpha</taxon>
        <taxon>Diplogasteroidea</taxon>
        <taxon>Neodiplogasteridae</taxon>
        <taxon>Pristionchus</taxon>
    </lineage>
</organism>
<dbReference type="InterPro" id="IPR002453">
    <property type="entry name" value="Beta_tubulin"/>
</dbReference>
<dbReference type="GO" id="GO:0005525">
    <property type="term" value="F:GTP binding"/>
    <property type="evidence" value="ECO:0007669"/>
    <property type="project" value="UniProtKB-KW"/>
</dbReference>
<comment type="similarity">
    <text evidence="2">Belongs to the tubulin family.</text>
</comment>
<accession>A0AAV5SKT4</accession>
<feature type="domain" description="Tubulin/FtsZ 2-layer sandwich" evidence="7">
    <location>
        <begin position="145"/>
        <end position="275"/>
    </location>
</feature>
<keyword evidence="5" id="KW-0342">GTP-binding</keyword>
<evidence type="ECO:0000256" key="5">
    <source>
        <dbReference type="ARBA" id="ARBA00023134"/>
    </source>
</evidence>
<feature type="non-terminal residue" evidence="8">
    <location>
        <position position="1"/>
    </location>
</feature>
<dbReference type="InterPro" id="IPR003008">
    <property type="entry name" value="Tubulin_FtsZ_GTPase"/>
</dbReference>
<evidence type="ECO:0000313" key="9">
    <source>
        <dbReference type="Proteomes" id="UP001432027"/>
    </source>
</evidence>
<dbReference type="InterPro" id="IPR037103">
    <property type="entry name" value="Tubulin/FtsZ-like_C"/>
</dbReference>
<dbReference type="Pfam" id="PF03953">
    <property type="entry name" value="Tubulin_C"/>
    <property type="match status" value="1"/>
</dbReference>
<dbReference type="Gene3D" id="3.40.50.1440">
    <property type="entry name" value="Tubulin/FtsZ, GTPase domain"/>
    <property type="match status" value="1"/>
</dbReference>
<dbReference type="Gene3D" id="1.10.287.600">
    <property type="entry name" value="Helix hairpin bin"/>
    <property type="match status" value="1"/>
</dbReference>
<evidence type="ECO:0000256" key="3">
    <source>
        <dbReference type="ARBA" id="ARBA00022701"/>
    </source>
</evidence>
<keyword evidence="9" id="KW-1185">Reference proteome</keyword>
<protein>
    <recommendedName>
        <fullName evidence="10">Tubulin beta chain</fullName>
    </recommendedName>
</protein>
<dbReference type="PRINTS" id="PR01163">
    <property type="entry name" value="BETATUBULIN"/>
</dbReference>
<dbReference type="AlphaFoldDB" id="A0AAV5SKT4"/>
<dbReference type="GO" id="GO:0005874">
    <property type="term" value="C:microtubule"/>
    <property type="evidence" value="ECO:0007669"/>
    <property type="project" value="UniProtKB-KW"/>
</dbReference>
<dbReference type="GO" id="GO:0005200">
    <property type="term" value="F:structural constituent of cytoskeleton"/>
    <property type="evidence" value="ECO:0007669"/>
    <property type="project" value="InterPro"/>
</dbReference>
<dbReference type="PANTHER" id="PTHR11588">
    <property type="entry name" value="TUBULIN"/>
    <property type="match status" value="1"/>
</dbReference>
<evidence type="ECO:0000259" key="7">
    <source>
        <dbReference type="SMART" id="SM00865"/>
    </source>
</evidence>
<dbReference type="CDD" id="cd02187">
    <property type="entry name" value="beta_tubulin"/>
    <property type="match status" value="1"/>
</dbReference>
<dbReference type="Pfam" id="PF00091">
    <property type="entry name" value="Tubulin"/>
    <property type="match status" value="1"/>
</dbReference>
<feature type="domain" description="Tubulin/FtsZ GTPase" evidence="6">
    <location>
        <begin position="1"/>
        <end position="143"/>
    </location>
</feature>
<dbReference type="EMBL" id="BTSX01000002">
    <property type="protein sequence ID" value="GMS83317.1"/>
    <property type="molecule type" value="Genomic_DNA"/>
</dbReference>
<dbReference type="InterPro" id="IPR008280">
    <property type="entry name" value="Tub_FtsZ_C"/>
</dbReference>
<dbReference type="SMART" id="SM00864">
    <property type="entry name" value="Tubulin"/>
    <property type="match status" value="1"/>
</dbReference>
<evidence type="ECO:0000256" key="4">
    <source>
        <dbReference type="ARBA" id="ARBA00022741"/>
    </source>
</evidence>
<dbReference type="SUPFAM" id="SSF55307">
    <property type="entry name" value="Tubulin C-terminal domain-like"/>
    <property type="match status" value="1"/>
</dbReference>
<keyword evidence="3" id="KW-0493">Microtubule</keyword>
<dbReference type="InterPro" id="IPR036525">
    <property type="entry name" value="Tubulin/FtsZ_GTPase_sf"/>
</dbReference>
<sequence>AKGHYTEGAKVVDAVLETVRREAERCGNLEGFQLAHSLGGGSGSGLGSLLISKLREQYPERLMSTVMVLPSPKVSDTVVEPYNAVLSLPRLIAHADESLCIDNGALYDIAARTLERTTVTYSDLNRLASAAMCGVSAARRFPGQLNADLCSHLRDIQFPRLHFYTPAISPAIARGAEEPVLTVAELTQQVFDEKNSLIGSDPRKGRCLGASAIFRGGMMAKEVDDAITSLQKSDVDCWKPTNVQTGVYDVPGLAASATVVANSTAIRHNFKRISDQFGALLRRKAFLHWYTAEGMDEAEFTEAGRKVNDFIAEYQAAEDNGEANVTANLEE</sequence>
<dbReference type="PRINTS" id="PR01161">
    <property type="entry name" value="TUBULIN"/>
</dbReference>
<evidence type="ECO:0000313" key="8">
    <source>
        <dbReference type="EMBL" id="GMS83317.1"/>
    </source>
</evidence>
<dbReference type="InterPro" id="IPR018316">
    <property type="entry name" value="Tubulin/FtsZ_2-layer-sand-dom"/>
</dbReference>
<comment type="cofactor">
    <cofactor evidence="1">
        <name>Mg(2+)</name>
        <dbReference type="ChEBI" id="CHEBI:18420"/>
    </cofactor>
</comment>
<dbReference type="GO" id="GO:0007017">
    <property type="term" value="P:microtubule-based process"/>
    <property type="evidence" value="ECO:0007669"/>
    <property type="project" value="InterPro"/>
</dbReference>
<gene>
    <name evidence="8" type="ORF">PENTCL1PPCAC_5492</name>
</gene>